<dbReference type="HOGENOM" id="CLU_236143_0_0_1"/>
<reference evidence="8" key="2">
    <citation type="submission" date="2015-02" db="UniProtKB">
        <authorList>
            <consortium name="EnsemblMetazoa"/>
        </authorList>
    </citation>
    <scope>IDENTIFICATION</scope>
</reference>
<proteinExistence type="predicted"/>
<dbReference type="CDD" id="cd00112">
    <property type="entry name" value="LDLa"/>
    <property type="match status" value="1"/>
</dbReference>
<feature type="disulfide bond" evidence="5">
    <location>
        <begin position="1844"/>
        <end position="1856"/>
    </location>
</feature>
<accession>T1IS78</accession>
<dbReference type="PROSITE" id="PS50038">
    <property type="entry name" value="FZ"/>
    <property type="match status" value="1"/>
</dbReference>
<dbReference type="PROSITE" id="PS50837">
    <property type="entry name" value="NACHT"/>
    <property type="match status" value="3"/>
</dbReference>
<keyword evidence="2" id="KW-0735">Signal-anchor</keyword>
<evidence type="ECO:0000313" key="8">
    <source>
        <dbReference type="EnsemblMetazoa" id="SMAR003941-PA"/>
    </source>
</evidence>
<organism evidence="8 9">
    <name type="scientific">Strigamia maritima</name>
    <name type="common">European centipede</name>
    <name type="synonym">Geophilus maritimus</name>
    <dbReference type="NCBI Taxonomy" id="126957"/>
    <lineage>
        <taxon>Eukaryota</taxon>
        <taxon>Metazoa</taxon>
        <taxon>Ecdysozoa</taxon>
        <taxon>Arthropoda</taxon>
        <taxon>Myriapoda</taxon>
        <taxon>Chilopoda</taxon>
        <taxon>Pleurostigmophora</taxon>
        <taxon>Geophilomorpha</taxon>
        <taxon>Linotaeniidae</taxon>
        <taxon>Strigamia</taxon>
    </lineage>
</organism>
<evidence type="ECO:0000256" key="2">
    <source>
        <dbReference type="ARBA" id="ARBA00022968"/>
    </source>
</evidence>
<dbReference type="SUPFAM" id="SSF63501">
    <property type="entry name" value="Frizzled cysteine-rich domain"/>
    <property type="match status" value="1"/>
</dbReference>
<feature type="domain" description="NACHT" evidence="7">
    <location>
        <begin position="108"/>
        <end position="223"/>
    </location>
</feature>
<evidence type="ECO:0000256" key="1">
    <source>
        <dbReference type="ARBA" id="ARBA00004401"/>
    </source>
</evidence>
<evidence type="ECO:0000259" key="7">
    <source>
        <dbReference type="PROSITE" id="PS50837"/>
    </source>
</evidence>
<dbReference type="Pfam" id="PF01392">
    <property type="entry name" value="Fz"/>
    <property type="match status" value="1"/>
</dbReference>
<dbReference type="SUPFAM" id="SSF52540">
    <property type="entry name" value="P-loop containing nucleoside triphosphate hydrolases"/>
    <property type="match status" value="3"/>
</dbReference>
<feature type="disulfide bond" evidence="5">
    <location>
        <begin position="1863"/>
        <end position="1878"/>
    </location>
</feature>
<dbReference type="PROSITE" id="PS50068">
    <property type="entry name" value="LDLRA_2"/>
    <property type="match status" value="1"/>
</dbReference>
<feature type="domain" description="NACHT" evidence="7">
    <location>
        <begin position="1303"/>
        <end position="1418"/>
    </location>
</feature>
<dbReference type="eggNOG" id="KOG1215">
    <property type="taxonomic scope" value="Eukaryota"/>
</dbReference>
<dbReference type="EnsemblMetazoa" id="SMAR003941-RA">
    <property type="protein sequence ID" value="SMAR003941-PA"/>
    <property type="gene ID" value="SMAR003941"/>
</dbReference>
<dbReference type="InterPro" id="IPR023415">
    <property type="entry name" value="LDLR_class-A_CS"/>
</dbReference>
<dbReference type="SMART" id="SM00063">
    <property type="entry name" value="FRI"/>
    <property type="match status" value="1"/>
</dbReference>
<dbReference type="Gene3D" id="3.40.50.300">
    <property type="entry name" value="P-loop containing nucleotide triphosphate hydrolases"/>
    <property type="match status" value="3"/>
</dbReference>
<dbReference type="PANTHER" id="PTHR46844:SF1">
    <property type="entry name" value="SLR5058 PROTEIN"/>
    <property type="match status" value="1"/>
</dbReference>
<dbReference type="SUPFAM" id="SSF57424">
    <property type="entry name" value="LDL receptor-like module"/>
    <property type="match status" value="1"/>
</dbReference>
<evidence type="ECO:0000256" key="4">
    <source>
        <dbReference type="PROSITE-ProRule" id="PRU00090"/>
    </source>
</evidence>
<protein>
    <recommendedName>
        <fullName evidence="10">NACHT domain-containing protein</fullName>
    </recommendedName>
</protein>
<dbReference type="InterPro" id="IPR036055">
    <property type="entry name" value="LDL_receptor-like_sf"/>
</dbReference>
<dbReference type="Pfam" id="PF00057">
    <property type="entry name" value="Ldl_recept_a"/>
    <property type="match status" value="1"/>
</dbReference>
<evidence type="ECO:0000256" key="5">
    <source>
        <dbReference type="PROSITE-ProRule" id="PRU00124"/>
    </source>
</evidence>
<evidence type="ECO:0000259" key="6">
    <source>
        <dbReference type="PROSITE" id="PS50038"/>
    </source>
</evidence>
<dbReference type="PROSITE" id="PS01209">
    <property type="entry name" value="LDLRA_1"/>
    <property type="match status" value="1"/>
</dbReference>
<keyword evidence="2" id="KW-0812">Transmembrane</keyword>
<sequence>MEEIDLPISIQQILENNSFNGGIVQIGNKNSVTICTAAEEAENCNDCLVKKLEFALKEIYKQLTLPKLSWLDEGLDLALDTFYMELQLDKDKRLIKLEELFHSSSNCNRLLIESKPGYGKTTLCIKLLHDWANDAPYTEQFEMTFLIPLKNLPDDGIEDALAAIIPDCGIDKEDLMDIIMKRGKRVLIVLDGFDEINKSQRQNVLRVMYRQRFYDATVIITSRCGEFYVRAEDLEKIFGTAAFKREFSNVKYTITGISECEVSRFVNNISPHCDVERLNSIANINPELFQCPLFIVLFAFLSSCSENIEELDTQTKLYCSLFNCIIKNSLTKDKKSFTKNFDIFDVSDKSSDCEKKILYEFGKMIKGWAMMKLQFDICPLTEKVYKLGFLVKHQKMSLFKTTSHFEAFHRSILDFIVAYAIWLDCSNLLDYLKKFISLYSNVEECIWDLISRNKLTAGLLRQFCNYMPFHSYASSFSFEELKMGVVSGRIKKVCILDDDDDFGVLPDVLIPQLRLIVTNGNQIPHDELFSYLEKVKCINFILDFQFGTIDFHVFQIYLQSFKVINSKRNTIINLNSQTINKLPANFDSGGIKIDHVECKLFGKNIKEFDCLRRFTTALKVESLVKCELLENTFTSRHKLVDIFSLLPTSAEAVVVVKNGERDRKEWYENVSKGMITSHSGYKKITYLNVNTPDRDILWSVLKVTTVSILRCLSNHFLNAFNTLPSCWPGFNHFEELSLILCMGLSPNIWEIISKFRNLKCLELQMLGILKPSDHIDSLVKCILSLSVTNLSFHVEIKDDIEFPKCLIQKLKEVCCAKTSYTLNTLSVISVHNCEHTLVSDLLECVKLKLFLKVQFIINPDVWTDIVRKTNIDYSIFNVNFDNIIDNKSYTVRIVYHRSNTKDFKVGSVNTCIRRKEMDPKTIMEEIDLTASIQRNSPSGGILQIGNENSVTVCTAVEAVENCRDYLSMYSTFIIIKKLEFALKEIYKQLTLPKLSWLDEGLDLALDTFYMELQLDKDKRLIKLEELFDSSSNCNRLLIESKPGYGKTTLCIKLLHDWANDAPYTEQFEMTFLIPLKNLPDDGIEDALAAIIPDCGIDKEDLMDIIMKRGKRVLIVLDGFDEINKSQRQNVLRVMYRQRFYDATVIITSRCGEFYVRAEDLEKIFGTAAFKREFSNVKYTITGIIINLKIENRAIKKTGIMAINIKTEPNFLQDNSFNRGIIKIGYVDSITVMPCAVGNDSNESEAKNLEFALKEIYKQLSLPKLSWMDGGIDFTLDKFYMELELDDRVKQLIMLEDIFKYDCNRILIEGKPGFGKTTLCIKLLYDWANDEPYTAQFKLAFLIPLKNLPKDGIEEGLAAILPDWRIDNLTRIIKEAGKNVLIVLDGFDELSNGMKQNVLRVVYRQIYYEATVVLTCRSGEFIVQDLEEIFSTPAFKREYPGVKYIITGIKENEIVKFMNRASLYCDILRLEKVAQSNPELQLIICTEEHNEVPNQITMDVIIISMTTCISELEKEFSETNSSRYGYEDTALFRIPTKETRLSNVSSETKHDSTEFSLFDDSSPEESNTVDNNLTSVEYPVSSNDTENDLNMWLNNDVTFNGSDESGGAYYWDVNPSLSSDRAFNMENFSRSFELDSEQEKISFYYGPEITIDTSMFTHTMKETTTGKTSQMYTHPITQLSALLTLKKIFMSSPLSWGFGNSDAIVTPTSVNPQSVVTKSASEGSQCRHRTLSFCDDVSSYNSTYLPNLAGATTEFEKWQLVSYYNSIVDWECNLWLKEYLCYILEPMCVDEVAVPPCNSLCKAAKKGCEKFITGSPTLEAVFRCDVFPSATAQILCAGLGNGEACKHNEYRCSDTTCIPGTWWCDGVMDCEQGDDEKDCHPRNRNP</sequence>
<reference evidence="9" key="1">
    <citation type="submission" date="2011-05" db="EMBL/GenBank/DDBJ databases">
        <authorList>
            <person name="Richards S.R."/>
            <person name="Qu J."/>
            <person name="Jiang H."/>
            <person name="Jhangiani S.N."/>
            <person name="Agravi P."/>
            <person name="Goodspeed R."/>
            <person name="Gross S."/>
            <person name="Mandapat C."/>
            <person name="Jackson L."/>
            <person name="Mathew T."/>
            <person name="Pu L."/>
            <person name="Thornton R."/>
            <person name="Saada N."/>
            <person name="Wilczek-Boney K.B."/>
            <person name="Lee S."/>
            <person name="Kovar C."/>
            <person name="Wu Y."/>
            <person name="Scherer S.E."/>
            <person name="Worley K.C."/>
            <person name="Muzny D.M."/>
            <person name="Gibbs R."/>
        </authorList>
    </citation>
    <scope>NUCLEOTIDE SEQUENCE</scope>
    <source>
        <strain evidence="9">Brora</strain>
    </source>
</reference>
<dbReference type="Gene3D" id="1.10.2000.10">
    <property type="entry name" value="Frizzled cysteine-rich domain"/>
    <property type="match status" value="1"/>
</dbReference>
<dbReference type="Gene3D" id="4.10.400.10">
    <property type="entry name" value="Low-density Lipoprotein Receptor"/>
    <property type="match status" value="1"/>
</dbReference>
<feature type="disulfide bond" evidence="5">
    <location>
        <begin position="1851"/>
        <end position="1869"/>
    </location>
</feature>
<dbReference type="PANTHER" id="PTHR46844">
    <property type="entry name" value="SLR5058 PROTEIN"/>
    <property type="match status" value="1"/>
</dbReference>
<dbReference type="GO" id="GO:0005886">
    <property type="term" value="C:plasma membrane"/>
    <property type="evidence" value="ECO:0007669"/>
    <property type="project" value="UniProtKB-SubCell"/>
</dbReference>
<evidence type="ECO:0008006" key="10">
    <source>
        <dbReference type="Google" id="ProtNLM"/>
    </source>
</evidence>
<dbReference type="SMART" id="SM00192">
    <property type="entry name" value="LDLa"/>
    <property type="match status" value="1"/>
</dbReference>
<dbReference type="InterPro" id="IPR027417">
    <property type="entry name" value="P-loop_NTPase"/>
</dbReference>
<comment type="subcellular location">
    <subcellularLocation>
        <location evidence="1">Cell membrane</location>
        <topology evidence="1">Single-pass type II membrane protein</topology>
    </subcellularLocation>
</comment>
<name>T1IS78_STRMM</name>
<feature type="domain" description="NACHT" evidence="7">
    <location>
        <begin position="1034"/>
        <end position="1149"/>
    </location>
</feature>
<dbReference type="InterPro" id="IPR020067">
    <property type="entry name" value="Frizzled_dom"/>
</dbReference>
<dbReference type="InterPro" id="IPR002172">
    <property type="entry name" value="LDrepeatLR_classA_rpt"/>
</dbReference>
<keyword evidence="3 5" id="KW-1015">Disulfide bond</keyword>
<feature type="domain" description="FZ" evidence="6">
    <location>
        <begin position="1720"/>
        <end position="1847"/>
    </location>
</feature>
<evidence type="ECO:0000313" key="9">
    <source>
        <dbReference type="Proteomes" id="UP000014500"/>
    </source>
</evidence>
<keyword evidence="9" id="KW-1185">Reference proteome</keyword>
<dbReference type="Proteomes" id="UP000014500">
    <property type="component" value="Unassembled WGS sequence"/>
</dbReference>
<comment type="caution">
    <text evidence="4">Lacks conserved residue(s) required for the propagation of feature annotation.</text>
</comment>
<dbReference type="InterPro" id="IPR007111">
    <property type="entry name" value="NACHT_NTPase"/>
</dbReference>
<dbReference type="STRING" id="126957.T1IS78"/>
<dbReference type="Pfam" id="PF05729">
    <property type="entry name" value="NACHT"/>
    <property type="match status" value="3"/>
</dbReference>
<dbReference type="EMBL" id="JH431425">
    <property type="status" value="NOT_ANNOTATED_CDS"/>
    <property type="molecule type" value="Genomic_DNA"/>
</dbReference>
<dbReference type="InterPro" id="IPR036790">
    <property type="entry name" value="Frizzled_dom_sf"/>
</dbReference>
<evidence type="ECO:0000256" key="3">
    <source>
        <dbReference type="ARBA" id="ARBA00023157"/>
    </source>
</evidence>